<evidence type="ECO:0000313" key="3">
    <source>
        <dbReference type="Proteomes" id="UP000748025"/>
    </source>
</evidence>
<feature type="compositionally biased region" description="Basic residues" evidence="1">
    <location>
        <begin position="120"/>
        <end position="137"/>
    </location>
</feature>
<evidence type="ECO:0000256" key="1">
    <source>
        <dbReference type="SAM" id="MobiDB-lite"/>
    </source>
</evidence>
<accession>A0A9P7SWG9</accession>
<comment type="caution">
    <text evidence="2">The sequence shown here is derived from an EMBL/GenBank/DDBJ whole genome shotgun (WGS) entry which is preliminary data.</text>
</comment>
<feature type="compositionally biased region" description="Basic residues" evidence="1">
    <location>
        <begin position="295"/>
        <end position="309"/>
    </location>
</feature>
<dbReference type="EMBL" id="SRPW01002561">
    <property type="protein sequence ID" value="KAG5992011.1"/>
    <property type="molecule type" value="Genomic_DNA"/>
</dbReference>
<keyword evidence="3" id="KW-1185">Reference proteome</keyword>
<proteinExistence type="predicted"/>
<dbReference type="OrthoDB" id="3539922at2759"/>
<dbReference type="Proteomes" id="UP000748025">
    <property type="component" value="Unassembled WGS sequence"/>
</dbReference>
<feature type="region of interest" description="Disordered" evidence="1">
    <location>
        <begin position="265"/>
        <end position="324"/>
    </location>
</feature>
<feature type="compositionally biased region" description="Low complexity" evidence="1">
    <location>
        <begin position="163"/>
        <end position="176"/>
    </location>
</feature>
<feature type="compositionally biased region" description="Basic residues" evidence="1">
    <location>
        <begin position="1"/>
        <end position="22"/>
    </location>
</feature>
<protein>
    <submittedName>
        <fullName evidence="2">Uncharacterized protein</fullName>
    </submittedName>
</protein>
<sequence>MYAHSRGRRRHSGPPSPLRHRGFHDGYDDDMDDVVEDFRRSDRGPNVLHDGRNSLQPGPTPAAHASFDTQRRPAVPIDHVEYSRGRRPTHQSAYSDLRGSGGHNTSAISAPFDRHDHLPRARRRPLRSCSPHHRERPHTHERNGPRGPSPVPPQSRPSRESRGSTSSSRSKSVSSASHHDRRKENAGTPWWQNPLVRACVVTAVSTGVSAALDSRGDPGQWKGAKGAKVAVATVGSALVDGFLGQKHPDGLRHKIMKKGVEVAMDEAEKKKKSRVDDAVDEEEEYDRDVRDARRSRSTRRHDSKHHHGDVRRNRSHDEGHRRRH</sequence>
<organism evidence="2 3">
    <name type="scientific">Claviceps pusilla</name>
    <dbReference type="NCBI Taxonomy" id="123648"/>
    <lineage>
        <taxon>Eukaryota</taxon>
        <taxon>Fungi</taxon>
        <taxon>Dikarya</taxon>
        <taxon>Ascomycota</taxon>
        <taxon>Pezizomycotina</taxon>
        <taxon>Sordariomycetes</taxon>
        <taxon>Hypocreomycetidae</taxon>
        <taxon>Hypocreales</taxon>
        <taxon>Clavicipitaceae</taxon>
        <taxon>Claviceps</taxon>
    </lineage>
</organism>
<feature type="compositionally biased region" description="Basic and acidic residues" evidence="1">
    <location>
        <begin position="310"/>
        <end position="324"/>
    </location>
</feature>
<reference evidence="2" key="1">
    <citation type="journal article" date="2020" name="bioRxiv">
        <title>Whole genome comparisons of ergot fungi reveals the divergence and evolution of species within the genus Claviceps are the result of varying mechanisms driving genome evolution and host range expansion.</title>
        <authorList>
            <person name="Wyka S.A."/>
            <person name="Mondo S.J."/>
            <person name="Liu M."/>
            <person name="Dettman J."/>
            <person name="Nalam V."/>
            <person name="Broders K.D."/>
        </authorList>
    </citation>
    <scope>NUCLEOTIDE SEQUENCE</scope>
    <source>
        <strain evidence="2">CCC 602</strain>
    </source>
</reference>
<dbReference type="AlphaFoldDB" id="A0A9P7SWG9"/>
<gene>
    <name evidence="2" type="ORF">E4U43_003882</name>
</gene>
<evidence type="ECO:0000313" key="2">
    <source>
        <dbReference type="EMBL" id="KAG5992011.1"/>
    </source>
</evidence>
<feature type="region of interest" description="Disordered" evidence="1">
    <location>
        <begin position="1"/>
        <end position="189"/>
    </location>
</feature>
<feature type="compositionally biased region" description="Basic and acidic residues" evidence="1">
    <location>
        <begin position="266"/>
        <end position="277"/>
    </location>
</feature>
<name>A0A9P7SWG9_9HYPO</name>